<accession>A0A3P7E094</accession>
<gene>
    <name evidence="1" type="ORF">WBA_LOCUS6182</name>
</gene>
<dbReference type="AlphaFoldDB" id="A0A3P7E094"/>
<protein>
    <submittedName>
        <fullName evidence="1">Uncharacterized protein</fullName>
    </submittedName>
</protein>
<evidence type="ECO:0000313" key="2">
    <source>
        <dbReference type="Proteomes" id="UP000270924"/>
    </source>
</evidence>
<dbReference type="Proteomes" id="UP000270924">
    <property type="component" value="Unassembled WGS sequence"/>
</dbReference>
<evidence type="ECO:0000313" key="1">
    <source>
        <dbReference type="EMBL" id="VDM12796.1"/>
    </source>
</evidence>
<name>A0A3P7E094_WUCBA</name>
<organism evidence="1 2">
    <name type="scientific">Wuchereria bancrofti</name>
    <dbReference type="NCBI Taxonomy" id="6293"/>
    <lineage>
        <taxon>Eukaryota</taxon>
        <taxon>Metazoa</taxon>
        <taxon>Ecdysozoa</taxon>
        <taxon>Nematoda</taxon>
        <taxon>Chromadorea</taxon>
        <taxon>Rhabditida</taxon>
        <taxon>Spirurina</taxon>
        <taxon>Spiruromorpha</taxon>
        <taxon>Filarioidea</taxon>
        <taxon>Onchocercidae</taxon>
        <taxon>Wuchereria</taxon>
    </lineage>
</organism>
<sequence>MNSYTSAIIFHRNNTIINVIYENNNFRNRSHHHLSIATIVEDGSCLVAPEDCQHHRLSMTIIRLLMTLDHHSPMNSSIRPHLAQETLIPNSDLSDTFTIFSSSESLFDRLFPFSPLERYKDTSLRHMSKGTIGSPPHGIVRNIPIKVESAPLNNNDNGSDKPKSNTLIFRRNRHYHDEPPIFPYYQNKLERLAKFFFLSLKIYI</sequence>
<dbReference type="OrthoDB" id="5840332at2759"/>
<reference evidence="1 2" key="1">
    <citation type="submission" date="2018-11" db="EMBL/GenBank/DDBJ databases">
        <authorList>
            <consortium name="Pathogen Informatics"/>
        </authorList>
    </citation>
    <scope>NUCLEOTIDE SEQUENCE [LARGE SCALE GENOMIC DNA]</scope>
</reference>
<keyword evidence="2" id="KW-1185">Reference proteome</keyword>
<dbReference type="EMBL" id="UYWW01003493">
    <property type="protein sequence ID" value="VDM12796.1"/>
    <property type="molecule type" value="Genomic_DNA"/>
</dbReference>
<dbReference type="InParanoid" id="A0A3P7E094"/>
<proteinExistence type="predicted"/>